<dbReference type="GO" id="GO:1990221">
    <property type="term" value="C:L-cysteine desulfurase complex"/>
    <property type="evidence" value="ECO:0007669"/>
    <property type="project" value="TreeGrafter"/>
</dbReference>
<dbReference type="GeneTree" id="ENSGT01000000214902"/>
<dbReference type="CDD" id="cd20264">
    <property type="entry name" value="Complex1_LYR_LYRM4"/>
    <property type="match status" value="1"/>
</dbReference>
<comment type="similarity">
    <text evidence="1">Belongs to the complex I LYR family.</text>
</comment>
<dbReference type="PANTHER" id="PTHR13166">
    <property type="entry name" value="PROTEIN C6ORF149"/>
    <property type="match status" value="1"/>
</dbReference>
<accession>A0A8C9CIT3</accession>
<dbReference type="InterPro" id="IPR008011">
    <property type="entry name" value="Complex1_LYR_dom"/>
</dbReference>
<dbReference type="Ensembl" id="ENSPSNT00000024108.1">
    <property type="protein sequence ID" value="ENSPSNP00000021416.1"/>
    <property type="gene ID" value="ENSPSNG00000015706.1"/>
</dbReference>
<dbReference type="GO" id="GO:0005739">
    <property type="term" value="C:mitochondrion"/>
    <property type="evidence" value="ECO:0007669"/>
    <property type="project" value="TreeGrafter"/>
</dbReference>
<protein>
    <recommendedName>
        <fullName evidence="2">Complex 1 LYR protein domain-containing protein</fullName>
    </recommendedName>
</protein>
<keyword evidence="4" id="KW-1185">Reference proteome</keyword>
<feature type="domain" description="Complex 1 LYR protein" evidence="2">
    <location>
        <begin position="8"/>
        <end position="56"/>
    </location>
</feature>
<evidence type="ECO:0000259" key="2">
    <source>
        <dbReference type="Pfam" id="PF05347"/>
    </source>
</evidence>
<organism evidence="3 4">
    <name type="scientific">Phocoena sinus</name>
    <name type="common">Vaquita</name>
    <dbReference type="NCBI Taxonomy" id="42100"/>
    <lineage>
        <taxon>Eukaryota</taxon>
        <taxon>Metazoa</taxon>
        <taxon>Chordata</taxon>
        <taxon>Craniata</taxon>
        <taxon>Vertebrata</taxon>
        <taxon>Euteleostomi</taxon>
        <taxon>Mammalia</taxon>
        <taxon>Eutheria</taxon>
        <taxon>Laurasiatheria</taxon>
        <taxon>Artiodactyla</taxon>
        <taxon>Whippomorpha</taxon>
        <taxon>Cetacea</taxon>
        <taxon>Odontoceti</taxon>
        <taxon>Phocoenidae</taxon>
        <taxon>Phocoena</taxon>
    </lineage>
</organism>
<evidence type="ECO:0000256" key="1">
    <source>
        <dbReference type="ARBA" id="ARBA00009508"/>
    </source>
</evidence>
<evidence type="ECO:0000313" key="3">
    <source>
        <dbReference type="Ensembl" id="ENSPSNP00000021416.1"/>
    </source>
</evidence>
<evidence type="ECO:0000313" key="4">
    <source>
        <dbReference type="Proteomes" id="UP000694554"/>
    </source>
</evidence>
<dbReference type="Pfam" id="PF05347">
    <property type="entry name" value="Complex1_LYR"/>
    <property type="match status" value="1"/>
</dbReference>
<dbReference type="InterPro" id="IPR045297">
    <property type="entry name" value="Complex1_LYR_LYRM4"/>
</dbReference>
<reference evidence="3" key="2">
    <citation type="submission" date="2025-08" db="UniProtKB">
        <authorList>
            <consortium name="Ensembl"/>
        </authorList>
    </citation>
    <scope>IDENTIFICATION</scope>
</reference>
<sequence length="94" mass="10831">IAASSHARVLDMYQAMLRESKHFSADNYRTYTIRRIRDVFRENKNVKDPVKIQALMINDKGWLSLLGSSVRMKSWSSSKDCCVLLCLLQPTPLL</sequence>
<name>A0A8C9CIT3_PHOSS</name>
<dbReference type="GO" id="GO:0016226">
    <property type="term" value="P:iron-sulfur cluster assembly"/>
    <property type="evidence" value="ECO:0007669"/>
    <property type="project" value="InterPro"/>
</dbReference>
<dbReference type="Proteomes" id="UP000694554">
    <property type="component" value="Chromosome 20"/>
</dbReference>
<dbReference type="PANTHER" id="PTHR13166:SF7">
    <property type="entry name" value="LYR MOTIF-CONTAINING PROTEIN 4"/>
    <property type="match status" value="1"/>
</dbReference>
<proteinExistence type="inferred from homology"/>
<dbReference type="AlphaFoldDB" id="A0A8C9CIT3"/>
<reference evidence="3" key="1">
    <citation type="submission" date="2019-08" db="EMBL/GenBank/DDBJ databases">
        <title>Phocoena sinus (Vaquita) genome, mPhoSin1, primary haplotype.</title>
        <authorList>
            <person name="Morin P."/>
            <person name="Mountcastle J."/>
            <person name="Fungtammasan C."/>
            <person name="Rhie A."/>
            <person name="Rojas-Bracho L."/>
            <person name="Smith C.R."/>
            <person name="Taylor B.L."/>
            <person name="Gulland F.M.D."/>
            <person name="Musser W."/>
            <person name="Houck M."/>
            <person name="Haase B."/>
            <person name="Paez S."/>
            <person name="Howe K."/>
            <person name="Torrance J."/>
            <person name="Formenti G."/>
            <person name="Phillippy A."/>
            <person name="Ryder O."/>
            <person name="Jarvis E.D."/>
            <person name="Fedrigo O."/>
        </authorList>
    </citation>
    <scope>NUCLEOTIDE SEQUENCE [LARGE SCALE GENOMIC DNA]</scope>
</reference>
<dbReference type="InterPro" id="IPR051522">
    <property type="entry name" value="ISC_assembly_LYR"/>
</dbReference>
<reference evidence="3" key="3">
    <citation type="submission" date="2025-09" db="UniProtKB">
        <authorList>
            <consortium name="Ensembl"/>
        </authorList>
    </citation>
    <scope>IDENTIFICATION</scope>
</reference>